<comment type="caution">
    <text evidence="4">Lacks conserved residue(s) required for the propagation of feature annotation.</text>
</comment>
<dbReference type="SUPFAM" id="SSF53254">
    <property type="entry name" value="Phosphoglycerate mutase-like"/>
    <property type="match status" value="1"/>
</dbReference>
<evidence type="ECO:0000256" key="2">
    <source>
        <dbReference type="ARBA" id="ARBA00023152"/>
    </source>
</evidence>
<comment type="pathway">
    <text evidence="4 8">Carbohydrate degradation; glycolysis; pyruvate from D-glyceraldehyde 3-phosphate: step 3/5.</text>
</comment>
<feature type="binding site" evidence="4 6">
    <location>
        <begin position="21"/>
        <end position="22"/>
    </location>
    <ligand>
        <name>substrate</name>
    </ligand>
</feature>
<dbReference type="PROSITE" id="PS00175">
    <property type="entry name" value="PG_MUTASE"/>
    <property type="match status" value="1"/>
</dbReference>
<dbReference type="InterPro" id="IPR001345">
    <property type="entry name" value="PG/BPGM_mutase_AS"/>
</dbReference>
<evidence type="ECO:0000256" key="1">
    <source>
        <dbReference type="ARBA" id="ARBA00006717"/>
    </source>
</evidence>
<evidence type="ECO:0000256" key="6">
    <source>
        <dbReference type="PIRSR" id="PIRSR613078-2"/>
    </source>
</evidence>
<dbReference type="GO" id="GO:0006094">
    <property type="term" value="P:gluconeogenesis"/>
    <property type="evidence" value="ECO:0007669"/>
    <property type="project" value="UniProtKB-UniRule"/>
</dbReference>
<dbReference type="SMART" id="SM00855">
    <property type="entry name" value="PGAM"/>
    <property type="match status" value="1"/>
</dbReference>
<feature type="binding site" evidence="4 6">
    <location>
        <position position="98"/>
    </location>
    <ligand>
        <name>substrate</name>
    </ligand>
</feature>
<dbReference type="InterPro" id="IPR005952">
    <property type="entry name" value="Phosphogly_mut1"/>
</dbReference>
<sequence length="223" mass="25590">MAKLVVIRHGQSEANRDNVFTGWSDVPLTDLGYLQAHKAGTKIAQLKINFADVHTSYLKRAIITADIIMDELDQSYVPIHKTWRLNERHYGALRGRNKADVEREVGGKQLKVWRRSYSVVPPMLPKADTEERYQRIGIQIPRAESLEMTWQRMIPYWVDHIAPKLLAGKNQLIVAHGSTLRALIKYLDNISDEHITEVEVPNGKPIVYEFDNKLKIINKKTIG</sequence>
<comment type="similarity">
    <text evidence="1 4">Belongs to the phosphoglycerate mutase family. BPG-dependent PGAM subfamily.</text>
</comment>
<dbReference type="STRING" id="1138822.PL11_007575"/>
<protein>
    <recommendedName>
        <fullName evidence="4 8">2,3-bisphosphoglycerate-dependent phosphoglycerate mutase</fullName>
        <shortName evidence="4">BPG-dependent PGAM</shortName>
        <shortName evidence="4">PGAM</shortName>
        <shortName evidence="4">Phosphoglyceromutase</shortName>
        <shortName evidence="4">dPGM</shortName>
        <ecNumber evidence="4 8">5.4.2.11</ecNumber>
    </recommendedName>
</protein>
<feature type="active site" description="Tele-phosphohistidine intermediate" evidence="4 5">
    <location>
        <position position="9"/>
    </location>
</feature>
<keyword evidence="4" id="KW-0312">Gluconeogenesis</keyword>
<dbReference type="CDD" id="cd07067">
    <property type="entry name" value="HP_PGM_like"/>
    <property type="match status" value="1"/>
</dbReference>
<dbReference type="HAMAP" id="MF_01039">
    <property type="entry name" value="PGAM_GpmA"/>
    <property type="match status" value="1"/>
</dbReference>
<dbReference type="GO" id="GO:0006096">
    <property type="term" value="P:glycolytic process"/>
    <property type="evidence" value="ECO:0007669"/>
    <property type="project" value="UniProtKB-UniRule"/>
</dbReference>
<dbReference type="OrthoDB" id="9781415at2"/>
<gene>
    <name evidence="4" type="primary">gpmA</name>
    <name evidence="9" type="ORF">NBRC111893_747</name>
</gene>
<reference evidence="9 10" key="1">
    <citation type="submission" date="2017-11" db="EMBL/GenBank/DDBJ databases">
        <title>Draft Genome Sequence of Lactobacillus curieae NBRC 111893 isolated from Koso, a Japanese sugar-Vegetable Fermented Beverage.</title>
        <authorList>
            <person name="Chiou T.Y."/>
            <person name="Oshima K."/>
            <person name="Suda W."/>
            <person name="Hattori M."/>
            <person name="Takahashi T."/>
        </authorList>
    </citation>
    <scope>NUCLEOTIDE SEQUENCE [LARGE SCALE GENOMIC DNA]</scope>
    <source>
        <strain evidence="9 10">NBRC111893</strain>
    </source>
</reference>
<dbReference type="PIRSF" id="PIRSF000709">
    <property type="entry name" value="6PFK_2-Ptase"/>
    <property type="match status" value="1"/>
</dbReference>
<organism evidence="9 10">
    <name type="scientific">Lentilactobacillus kosonis</name>
    <dbReference type="NCBI Taxonomy" id="2810561"/>
    <lineage>
        <taxon>Bacteria</taxon>
        <taxon>Bacillati</taxon>
        <taxon>Bacillota</taxon>
        <taxon>Bacilli</taxon>
        <taxon>Lactobacillales</taxon>
        <taxon>Lactobacillaceae</taxon>
        <taxon>Lentilactobacillus</taxon>
    </lineage>
</organism>
<dbReference type="EC" id="5.4.2.11" evidence="4 8"/>
<dbReference type="InterPro" id="IPR029033">
    <property type="entry name" value="His_PPase_superfam"/>
</dbReference>
<accession>A0A401FK51</accession>
<keyword evidence="2 4" id="KW-0324">Glycolysis</keyword>
<feature type="binding site" evidence="4 6">
    <location>
        <begin position="87"/>
        <end position="90"/>
    </location>
    <ligand>
        <name>substrate</name>
    </ligand>
</feature>
<name>A0A401FK51_9LACO</name>
<feature type="binding site" evidence="4 6">
    <location>
        <position position="60"/>
    </location>
    <ligand>
        <name>substrate</name>
    </ligand>
</feature>
<evidence type="ECO:0000256" key="5">
    <source>
        <dbReference type="PIRSR" id="PIRSR613078-1"/>
    </source>
</evidence>
<dbReference type="Proteomes" id="UP000286974">
    <property type="component" value="Unassembled WGS sequence"/>
</dbReference>
<dbReference type="UniPathway" id="UPA00109">
    <property type="reaction ID" value="UER00186"/>
</dbReference>
<keyword evidence="3 4" id="KW-0413">Isomerase</keyword>
<comment type="catalytic activity">
    <reaction evidence="4 8">
        <text>(2R)-2-phosphoglycerate = (2R)-3-phosphoglycerate</text>
        <dbReference type="Rhea" id="RHEA:15901"/>
        <dbReference type="ChEBI" id="CHEBI:58272"/>
        <dbReference type="ChEBI" id="CHEBI:58289"/>
        <dbReference type="EC" id="5.4.2.11"/>
    </reaction>
</comment>
<evidence type="ECO:0000256" key="8">
    <source>
        <dbReference type="RuleBase" id="RU004512"/>
    </source>
</evidence>
<dbReference type="NCBIfam" id="TIGR01258">
    <property type="entry name" value="pgm_1"/>
    <property type="match status" value="1"/>
</dbReference>
<evidence type="ECO:0000313" key="10">
    <source>
        <dbReference type="Proteomes" id="UP000286974"/>
    </source>
</evidence>
<evidence type="ECO:0000256" key="4">
    <source>
        <dbReference type="HAMAP-Rule" id="MF_01039"/>
    </source>
</evidence>
<dbReference type="RefSeq" id="WP_125007943.1">
    <property type="nucleotide sequence ID" value="NZ_BEXA01000002.1"/>
</dbReference>
<dbReference type="GO" id="GO:0004619">
    <property type="term" value="F:phosphoglycerate mutase activity"/>
    <property type="evidence" value="ECO:0007669"/>
    <property type="project" value="UniProtKB-UniRule"/>
</dbReference>
<feature type="binding site" evidence="4 6">
    <location>
        <begin position="114"/>
        <end position="115"/>
    </location>
    <ligand>
        <name>substrate</name>
    </ligand>
</feature>
<feature type="site" description="Transition state stabilizer" evidence="4 7">
    <location>
        <position position="176"/>
    </location>
</feature>
<evidence type="ECO:0000256" key="3">
    <source>
        <dbReference type="ARBA" id="ARBA00023235"/>
    </source>
</evidence>
<dbReference type="EMBL" id="BEXA01000002">
    <property type="protein sequence ID" value="GAY72601.1"/>
    <property type="molecule type" value="Genomic_DNA"/>
</dbReference>
<evidence type="ECO:0000313" key="9">
    <source>
        <dbReference type="EMBL" id="GAY72601.1"/>
    </source>
</evidence>
<dbReference type="Gene3D" id="3.40.50.1240">
    <property type="entry name" value="Phosphoglycerate mutase-like"/>
    <property type="match status" value="1"/>
</dbReference>
<feature type="active site" description="Proton donor/acceptor" evidence="4 5">
    <location>
        <position position="87"/>
    </location>
</feature>
<evidence type="ECO:0000256" key="7">
    <source>
        <dbReference type="PIRSR" id="PIRSR613078-3"/>
    </source>
</evidence>
<dbReference type="PANTHER" id="PTHR11931">
    <property type="entry name" value="PHOSPHOGLYCERATE MUTASE"/>
    <property type="match status" value="1"/>
</dbReference>
<dbReference type="AlphaFoldDB" id="A0A401FK51"/>
<dbReference type="Pfam" id="PF00300">
    <property type="entry name" value="His_Phos_1"/>
    <property type="match status" value="1"/>
</dbReference>
<feature type="binding site" evidence="4 6">
    <location>
        <begin position="8"/>
        <end position="15"/>
    </location>
    <ligand>
        <name>substrate</name>
    </ligand>
</feature>
<proteinExistence type="inferred from homology"/>
<comment type="function">
    <text evidence="4 8">Catalyzes the interconversion of 2-phosphoglycerate and 3-phosphoglycerate.</text>
</comment>
<dbReference type="InterPro" id="IPR013078">
    <property type="entry name" value="His_Pase_superF_clade-1"/>
</dbReference>
<comment type="caution">
    <text evidence="9">The sequence shown here is derived from an EMBL/GenBank/DDBJ whole genome shotgun (WGS) entry which is preliminary data.</text>
</comment>
<keyword evidence="10" id="KW-1185">Reference proteome</keyword>